<reference evidence="1 2" key="1">
    <citation type="submission" date="2024-06" db="EMBL/GenBank/DDBJ databases">
        <title>The Natural Products Discovery Center: Release of the First 8490 Sequenced Strains for Exploring Actinobacteria Biosynthetic Diversity.</title>
        <authorList>
            <person name="Kalkreuter E."/>
            <person name="Kautsar S.A."/>
            <person name="Yang D."/>
            <person name="Bader C.D."/>
            <person name="Teijaro C.N."/>
            <person name="Fluegel L."/>
            <person name="Davis C.M."/>
            <person name="Simpson J.R."/>
            <person name="Lauterbach L."/>
            <person name="Steele A.D."/>
            <person name="Gui C."/>
            <person name="Meng S."/>
            <person name="Li G."/>
            <person name="Viehrig K."/>
            <person name="Ye F."/>
            <person name="Su P."/>
            <person name="Kiefer A.F."/>
            <person name="Nichols A."/>
            <person name="Cepeda A.J."/>
            <person name="Yan W."/>
            <person name="Fan B."/>
            <person name="Jiang Y."/>
            <person name="Adhikari A."/>
            <person name="Zheng C.-J."/>
            <person name="Schuster L."/>
            <person name="Cowan T.M."/>
            <person name="Smanski M.J."/>
            <person name="Chevrette M.G."/>
            <person name="De Carvalho L.P.S."/>
            <person name="Shen B."/>
        </authorList>
    </citation>
    <scope>NUCLEOTIDE SEQUENCE [LARGE SCALE GENOMIC DNA]</scope>
    <source>
        <strain evidence="1 2">NPDC077434</strain>
    </source>
</reference>
<organism evidence="1 2">
    <name type="scientific">Microbacterium profundi</name>
    <dbReference type="NCBI Taxonomy" id="450380"/>
    <lineage>
        <taxon>Bacteria</taxon>
        <taxon>Bacillati</taxon>
        <taxon>Actinomycetota</taxon>
        <taxon>Actinomycetes</taxon>
        <taxon>Micrococcales</taxon>
        <taxon>Microbacteriaceae</taxon>
        <taxon>Microbacterium</taxon>
    </lineage>
</organism>
<gene>
    <name evidence="1" type="ORF">AB0301_12300</name>
</gene>
<protein>
    <recommendedName>
        <fullName evidence="3">Fibronectin type-III domain-containing protein</fullName>
    </recommendedName>
</protein>
<proteinExistence type="predicted"/>
<dbReference type="EMBL" id="JBFBMH010000018">
    <property type="protein sequence ID" value="MEW1975838.1"/>
    <property type="molecule type" value="Genomic_DNA"/>
</dbReference>
<comment type="caution">
    <text evidence="1">The sequence shown here is derived from an EMBL/GenBank/DDBJ whole genome shotgun (WGS) entry which is preliminary data.</text>
</comment>
<dbReference type="RefSeq" id="WP_366233095.1">
    <property type="nucleotide sequence ID" value="NZ_JBFBMH010000018.1"/>
</dbReference>
<evidence type="ECO:0000313" key="1">
    <source>
        <dbReference type="EMBL" id="MEW1975838.1"/>
    </source>
</evidence>
<sequence length="190" mass="19125">MNAWAGAVPVSKIGGTSVAESVDQVSLAAPDINGPVFLSGSVSETSFNLADGPATFTVTVRLADPSGVKAPVIAVSHDTSGQSNGFGTMQLVSGTQTDGTWERQVTIPASGAPGSWKVTLYPLSDLLGNDSDGFRTIDTITVTNAVDTPLTAPSAPAKVTVAGGNAEATVSWTAPASDGGAKDTLINKHV</sequence>
<dbReference type="Proteomes" id="UP001553715">
    <property type="component" value="Unassembled WGS sequence"/>
</dbReference>
<keyword evidence="2" id="KW-1185">Reference proteome</keyword>
<accession>A0ABV3LIZ7</accession>
<evidence type="ECO:0000313" key="2">
    <source>
        <dbReference type="Proteomes" id="UP001553715"/>
    </source>
</evidence>
<name>A0ABV3LIZ7_9MICO</name>
<evidence type="ECO:0008006" key="3">
    <source>
        <dbReference type="Google" id="ProtNLM"/>
    </source>
</evidence>